<proteinExistence type="predicted"/>
<feature type="signal peptide" evidence="2">
    <location>
        <begin position="1"/>
        <end position="27"/>
    </location>
</feature>
<keyword evidence="5" id="KW-1185">Reference proteome</keyword>
<feature type="chain" id="PRO_5026143243" description="Chemokine interleukin-8-like domain-containing protein" evidence="2">
    <location>
        <begin position="28"/>
        <end position="104"/>
    </location>
</feature>
<organism evidence="4 5">
    <name type="scientific">Channa argus</name>
    <name type="common">Northern snakehead</name>
    <name type="synonym">Ophicephalus argus</name>
    <dbReference type="NCBI Taxonomy" id="215402"/>
    <lineage>
        <taxon>Eukaryota</taxon>
        <taxon>Metazoa</taxon>
        <taxon>Chordata</taxon>
        <taxon>Craniata</taxon>
        <taxon>Vertebrata</taxon>
        <taxon>Euteleostomi</taxon>
        <taxon>Actinopterygii</taxon>
        <taxon>Neopterygii</taxon>
        <taxon>Teleostei</taxon>
        <taxon>Neoteleostei</taxon>
        <taxon>Acanthomorphata</taxon>
        <taxon>Anabantaria</taxon>
        <taxon>Anabantiformes</taxon>
        <taxon>Channoidei</taxon>
        <taxon>Channidae</taxon>
        <taxon>Channa</taxon>
    </lineage>
</organism>
<dbReference type="Proteomes" id="UP000503349">
    <property type="component" value="Chromosome 19"/>
</dbReference>
<dbReference type="InterPro" id="IPR036048">
    <property type="entry name" value="Interleukin_8-like_sf"/>
</dbReference>
<reference evidence="4 5" key="1">
    <citation type="submission" date="2019-02" db="EMBL/GenBank/DDBJ databases">
        <title>Opniocepnalus argus genome.</title>
        <authorList>
            <person name="Zhou C."/>
            <person name="Xiao S."/>
        </authorList>
    </citation>
    <scope>NUCLEOTIDE SEQUENCE [LARGE SCALE GENOMIC DNA]</scope>
    <source>
        <strain evidence="4">OARG1902GOOAL</strain>
        <tissue evidence="4">Muscle</tissue>
    </source>
</reference>
<reference evidence="5" key="2">
    <citation type="submission" date="2019-02" db="EMBL/GenBank/DDBJ databases">
        <title>Opniocepnalus argus Var Kimnra genome.</title>
        <authorList>
            <person name="Zhou C."/>
            <person name="Xiao S."/>
        </authorList>
    </citation>
    <scope>NUCLEOTIDE SEQUENCE [LARGE SCALE GENOMIC DNA]</scope>
</reference>
<dbReference type="AlphaFoldDB" id="A0A6G1QMQ6"/>
<dbReference type="GO" id="GO:0008009">
    <property type="term" value="F:chemokine activity"/>
    <property type="evidence" value="ECO:0007669"/>
    <property type="project" value="InterPro"/>
</dbReference>
<evidence type="ECO:0000313" key="4">
    <source>
        <dbReference type="EMBL" id="KAF3703862.1"/>
    </source>
</evidence>
<sequence length="104" mass="11385">MVSCEGMLKSALVAIVLVTLAEPRSVGEPLRSCCTKVTRTEITDPILGYTIQHKLPSPCVNAVIFSTERGLFCAYPRAPWVAQKIRAFEKARHQTATQLTPSSP</sequence>
<feature type="domain" description="Chemokine interleukin-8-like" evidence="3">
    <location>
        <begin position="32"/>
        <end position="86"/>
    </location>
</feature>
<dbReference type="EMBL" id="CM015730">
    <property type="protein sequence ID" value="KAF3703862.1"/>
    <property type="molecule type" value="Genomic_DNA"/>
</dbReference>
<dbReference type="GO" id="GO:0006955">
    <property type="term" value="P:immune response"/>
    <property type="evidence" value="ECO:0007669"/>
    <property type="project" value="InterPro"/>
</dbReference>
<dbReference type="Pfam" id="PF00048">
    <property type="entry name" value="IL8"/>
    <property type="match status" value="1"/>
</dbReference>
<dbReference type="GO" id="GO:0005615">
    <property type="term" value="C:extracellular space"/>
    <property type="evidence" value="ECO:0007669"/>
    <property type="project" value="UniProtKB-KW"/>
</dbReference>
<evidence type="ECO:0000256" key="1">
    <source>
        <dbReference type="ARBA" id="ARBA00022514"/>
    </source>
</evidence>
<accession>A0A6G1QMQ6</accession>
<dbReference type="Gene3D" id="2.40.50.40">
    <property type="match status" value="1"/>
</dbReference>
<keyword evidence="1" id="KW-0202">Cytokine</keyword>
<evidence type="ECO:0000256" key="2">
    <source>
        <dbReference type="SAM" id="SignalP"/>
    </source>
</evidence>
<keyword evidence="2" id="KW-0732">Signal</keyword>
<evidence type="ECO:0000259" key="3">
    <source>
        <dbReference type="Pfam" id="PF00048"/>
    </source>
</evidence>
<gene>
    <name evidence="4" type="ORF">EXN66_Car019550</name>
</gene>
<dbReference type="SUPFAM" id="SSF54117">
    <property type="entry name" value="Interleukin 8-like chemokines"/>
    <property type="match status" value="1"/>
</dbReference>
<evidence type="ECO:0000313" key="5">
    <source>
        <dbReference type="Proteomes" id="UP000503349"/>
    </source>
</evidence>
<dbReference type="InterPro" id="IPR001811">
    <property type="entry name" value="Chemokine_IL8-like_dom"/>
</dbReference>
<protein>
    <recommendedName>
        <fullName evidence="3">Chemokine interleukin-8-like domain-containing protein</fullName>
    </recommendedName>
</protein>
<name>A0A6G1QMQ6_CHAAH</name>